<keyword evidence="3" id="KW-1185">Reference proteome</keyword>
<feature type="transmembrane region" description="Helical" evidence="1">
    <location>
        <begin position="41"/>
        <end position="61"/>
    </location>
</feature>
<accession>A0ABT6NFI9</accession>
<evidence type="ECO:0000313" key="2">
    <source>
        <dbReference type="EMBL" id="MDH8679200.1"/>
    </source>
</evidence>
<name>A0ABT6NFI9_9FIRM</name>
<evidence type="ECO:0000313" key="3">
    <source>
        <dbReference type="Proteomes" id="UP001158045"/>
    </source>
</evidence>
<dbReference type="RefSeq" id="WP_281095095.1">
    <property type="nucleotide sequence ID" value="NZ_JARYZI010000010.1"/>
</dbReference>
<organism evidence="2 3">
    <name type="scientific">Fusibacter bizertensis</name>
    <dbReference type="NCBI Taxonomy" id="1488331"/>
    <lineage>
        <taxon>Bacteria</taxon>
        <taxon>Bacillati</taxon>
        <taxon>Bacillota</taxon>
        <taxon>Clostridia</taxon>
        <taxon>Eubacteriales</taxon>
        <taxon>Eubacteriales Family XII. Incertae Sedis</taxon>
        <taxon>Fusibacter</taxon>
    </lineage>
</organism>
<keyword evidence="1" id="KW-0472">Membrane</keyword>
<reference evidence="2 3" key="1">
    <citation type="submission" date="2023-04" db="EMBL/GenBank/DDBJ databases">
        <title>Fusibacter bizertensis strain WBS, isolated from littoral bottom sediments of the Arctic seas - biochemical and genomic analysis.</title>
        <authorList>
            <person name="Brioukhanov A.L."/>
        </authorList>
    </citation>
    <scope>NUCLEOTIDE SEQUENCE [LARGE SCALE GENOMIC DNA]</scope>
    <source>
        <strain evidence="2 3">WBS</strain>
    </source>
</reference>
<keyword evidence="1" id="KW-1133">Transmembrane helix</keyword>
<sequence>MKNLDQIKIEKLQIRVIESAYMMKLRAKEMKPKIISEKGEFGISSVIGIAIGLIVAAFILIPGIQTFASKIISDMQLWWTNSISTQIFPN</sequence>
<protein>
    <submittedName>
        <fullName evidence="2">Uncharacterized protein</fullName>
    </submittedName>
</protein>
<evidence type="ECO:0000256" key="1">
    <source>
        <dbReference type="SAM" id="Phobius"/>
    </source>
</evidence>
<keyword evidence="1" id="KW-0812">Transmembrane</keyword>
<dbReference type="Proteomes" id="UP001158045">
    <property type="component" value="Unassembled WGS sequence"/>
</dbReference>
<proteinExistence type="predicted"/>
<dbReference type="EMBL" id="JARYZI010000010">
    <property type="protein sequence ID" value="MDH8679200.1"/>
    <property type="molecule type" value="Genomic_DNA"/>
</dbReference>
<gene>
    <name evidence="2" type="ORF">QE109_13670</name>
</gene>
<comment type="caution">
    <text evidence="2">The sequence shown here is derived from an EMBL/GenBank/DDBJ whole genome shotgun (WGS) entry which is preliminary data.</text>
</comment>